<evidence type="ECO:0000313" key="2">
    <source>
        <dbReference type="EMBL" id="OPG16765.1"/>
    </source>
</evidence>
<name>A0A1V4EV09_9BACL</name>
<keyword evidence="1" id="KW-1133">Transmembrane helix</keyword>
<gene>
    <name evidence="2" type="ORF">B2M26_05250</name>
</gene>
<evidence type="ECO:0000256" key="1">
    <source>
        <dbReference type="SAM" id="Phobius"/>
    </source>
</evidence>
<dbReference type="RefSeq" id="WP_079290126.1">
    <property type="nucleotide sequence ID" value="NZ_MWPS01000014.1"/>
</dbReference>
<keyword evidence="3" id="KW-1185">Reference proteome</keyword>
<keyword evidence="1" id="KW-0472">Membrane</keyword>
<keyword evidence="1" id="KW-0812">Transmembrane</keyword>
<accession>A0A1V4EV09</accession>
<proteinExistence type="predicted"/>
<reference evidence="2 3" key="1">
    <citation type="submission" date="2017-02" db="EMBL/GenBank/DDBJ databases">
        <title>Draft genome of Acidibacillus ferrooxidans Huett2.</title>
        <authorList>
            <person name="Schopf S."/>
        </authorList>
    </citation>
    <scope>NUCLEOTIDE SEQUENCE [LARGE SCALE GENOMIC DNA]</scope>
    <source>
        <strain evidence="2 3">Huett2</strain>
    </source>
</reference>
<dbReference type="EMBL" id="MWPS01000014">
    <property type="protein sequence ID" value="OPG16765.1"/>
    <property type="molecule type" value="Genomic_DNA"/>
</dbReference>
<evidence type="ECO:0000313" key="3">
    <source>
        <dbReference type="Proteomes" id="UP000190229"/>
    </source>
</evidence>
<comment type="caution">
    <text evidence="2">The sequence shown here is derived from an EMBL/GenBank/DDBJ whole genome shotgun (WGS) entry which is preliminary data.</text>
</comment>
<dbReference type="AlphaFoldDB" id="A0A1V4EV09"/>
<sequence length="175" mass="20086">MYKVSKSIKWIILAVVILVNALFIYAYFLGQTMITRSNKTNIQMAMTYFLSDLHRARMGMIEKSYLNNNGFNIQSVYIKESLAQSAGLMTGLAPILYEKYNTTYPFVISQIITNLANLIPPYYPGNNALTKHEITQTISWITYCYDVMSVDQNDYVKGLISNGKQIIYKSPIIYR</sequence>
<dbReference type="Proteomes" id="UP000190229">
    <property type="component" value="Unassembled WGS sequence"/>
</dbReference>
<protein>
    <submittedName>
        <fullName evidence="2">Uncharacterized protein</fullName>
    </submittedName>
</protein>
<organism evidence="2 3">
    <name type="scientific">Ferroacidibacillus organovorans</name>
    <dbReference type="NCBI Taxonomy" id="1765683"/>
    <lineage>
        <taxon>Bacteria</taxon>
        <taxon>Bacillati</taxon>
        <taxon>Bacillota</taxon>
        <taxon>Bacilli</taxon>
        <taxon>Bacillales</taxon>
        <taxon>Alicyclobacillaceae</taxon>
        <taxon>Ferroacidibacillus</taxon>
    </lineage>
</organism>
<feature type="transmembrane region" description="Helical" evidence="1">
    <location>
        <begin position="7"/>
        <end position="28"/>
    </location>
</feature>